<dbReference type="STRING" id="283786.SAMN04487990_10468"/>
<keyword evidence="2" id="KW-1185">Reference proteome</keyword>
<sequence length="178" mass="20015">MKYVKYSLGILAVLVIGFFLLGLLKPEITYDCEIMVDKPLTEAWGLSQDPEKISEWLIGVQKMELVSGQHATVGAVYDVYFDNEGQQMIIRETITEIVPNESVSMVFTSDFMDMDYQLSMEFIDGKTKINTYTTATGNSMISKSIMALMSGTFVTQEETNLANLKKAIENNTKNYSLN</sequence>
<accession>A0A1H3X021</accession>
<dbReference type="InterPro" id="IPR023393">
    <property type="entry name" value="START-like_dom_sf"/>
</dbReference>
<dbReference type="InterPro" id="IPR019587">
    <property type="entry name" value="Polyketide_cyclase/dehydratase"/>
</dbReference>
<gene>
    <name evidence="1" type="ORF">SAMN04487990_10468</name>
</gene>
<dbReference type="Pfam" id="PF10604">
    <property type="entry name" value="Polyketide_cyc2"/>
    <property type="match status" value="1"/>
</dbReference>
<dbReference type="SUPFAM" id="SSF55961">
    <property type="entry name" value="Bet v1-like"/>
    <property type="match status" value="1"/>
</dbReference>
<dbReference type="OrthoDB" id="6193565at2"/>
<evidence type="ECO:0000313" key="1">
    <source>
        <dbReference type="EMBL" id="SDZ92301.1"/>
    </source>
</evidence>
<organism evidence="1 2">
    <name type="scientific">Bizionia paragorgiae</name>
    <dbReference type="NCBI Taxonomy" id="283786"/>
    <lineage>
        <taxon>Bacteria</taxon>
        <taxon>Pseudomonadati</taxon>
        <taxon>Bacteroidota</taxon>
        <taxon>Flavobacteriia</taxon>
        <taxon>Flavobacteriales</taxon>
        <taxon>Flavobacteriaceae</taxon>
        <taxon>Bizionia</taxon>
    </lineage>
</organism>
<dbReference type="AlphaFoldDB" id="A0A1H3X021"/>
<proteinExistence type="predicted"/>
<evidence type="ECO:0000313" key="2">
    <source>
        <dbReference type="Proteomes" id="UP000198846"/>
    </source>
</evidence>
<name>A0A1H3X021_BIZPA</name>
<dbReference type="Proteomes" id="UP000198846">
    <property type="component" value="Unassembled WGS sequence"/>
</dbReference>
<protein>
    <submittedName>
        <fullName evidence="1">Polyketide cyclase / dehydrase and lipid transport</fullName>
    </submittedName>
</protein>
<dbReference type="RefSeq" id="WP_092132626.1">
    <property type="nucleotide sequence ID" value="NZ_FNQK01000004.1"/>
</dbReference>
<dbReference type="EMBL" id="FNQK01000004">
    <property type="protein sequence ID" value="SDZ92301.1"/>
    <property type="molecule type" value="Genomic_DNA"/>
</dbReference>
<reference evidence="1 2" key="1">
    <citation type="submission" date="2016-10" db="EMBL/GenBank/DDBJ databases">
        <authorList>
            <person name="de Groot N.N."/>
        </authorList>
    </citation>
    <scope>NUCLEOTIDE SEQUENCE [LARGE SCALE GENOMIC DNA]</scope>
    <source>
        <strain evidence="1 2">DSM 23842</strain>
    </source>
</reference>
<dbReference type="Gene3D" id="3.30.530.20">
    <property type="match status" value="1"/>
</dbReference>